<protein>
    <submittedName>
        <fullName evidence="2">Uncharacterized protein</fullName>
    </submittedName>
</protein>
<name>A0A9Q3KBU8_9BASI</name>
<feature type="compositionally biased region" description="Basic residues" evidence="1">
    <location>
        <begin position="79"/>
        <end position="92"/>
    </location>
</feature>
<evidence type="ECO:0000256" key="1">
    <source>
        <dbReference type="SAM" id="MobiDB-lite"/>
    </source>
</evidence>
<feature type="region of interest" description="Disordered" evidence="1">
    <location>
        <begin position="55"/>
        <end position="127"/>
    </location>
</feature>
<feature type="compositionally biased region" description="Basic and acidic residues" evidence="1">
    <location>
        <begin position="55"/>
        <end position="64"/>
    </location>
</feature>
<evidence type="ECO:0000313" key="3">
    <source>
        <dbReference type="Proteomes" id="UP000765509"/>
    </source>
</evidence>
<keyword evidence="3" id="KW-1185">Reference proteome</keyword>
<dbReference type="AlphaFoldDB" id="A0A9Q3KBU8"/>
<feature type="compositionally biased region" description="Basic and acidic residues" evidence="1">
    <location>
        <begin position="93"/>
        <end position="109"/>
    </location>
</feature>
<accession>A0A9Q3KBU8</accession>
<gene>
    <name evidence="2" type="ORF">O181_116669</name>
</gene>
<dbReference type="Proteomes" id="UP000765509">
    <property type="component" value="Unassembled WGS sequence"/>
</dbReference>
<dbReference type="EMBL" id="AVOT02099542">
    <property type="protein sequence ID" value="MBW0576954.1"/>
    <property type="molecule type" value="Genomic_DNA"/>
</dbReference>
<proteinExistence type="predicted"/>
<evidence type="ECO:0000313" key="2">
    <source>
        <dbReference type="EMBL" id="MBW0576954.1"/>
    </source>
</evidence>
<sequence>MYSYLHIKVFLGQENTNELLAGWGPLFCKEKVRKMKNWLKNQTLLSIDQNKELEITPALEKEGPVESTSSRQAPEVSKYKPKGPQKNRKVPRTIKERDKEKPIVTDLTHRGTGSPNWSLWPWTMPSI</sequence>
<reference evidence="2" key="1">
    <citation type="submission" date="2021-03" db="EMBL/GenBank/DDBJ databases">
        <title>Draft genome sequence of rust myrtle Austropuccinia psidii MF-1, a brazilian biotype.</title>
        <authorList>
            <person name="Quecine M.C."/>
            <person name="Pachon D.M.R."/>
            <person name="Bonatelli M.L."/>
            <person name="Correr F.H."/>
            <person name="Franceschini L.M."/>
            <person name="Leite T.F."/>
            <person name="Margarido G.R.A."/>
            <person name="Almeida C.A."/>
            <person name="Ferrarezi J.A."/>
            <person name="Labate C.A."/>
        </authorList>
    </citation>
    <scope>NUCLEOTIDE SEQUENCE</scope>
    <source>
        <strain evidence="2">MF-1</strain>
    </source>
</reference>
<comment type="caution">
    <text evidence="2">The sequence shown here is derived from an EMBL/GenBank/DDBJ whole genome shotgun (WGS) entry which is preliminary data.</text>
</comment>
<organism evidence="2 3">
    <name type="scientific">Austropuccinia psidii MF-1</name>
    <dbReference type="NCBI Taxonomy" id="1389203"/>
    <lineage>
        <taxon>Eukaryota</taxon>
        <taxon>Fungi</taxon>
        <taxon>Dikarya</taxon>
        <taxon>Basidiomycota</taxon>
        <taxon>Pucciniomycotina</taxon>
        <taxon>Pucciniomycetes</taxon>
        <taxon>Pucciniales</taxon>
        <taxon>Sphaerophragmiaceae</taxon>
        <taxon>Austropuccinia</taxon>
    </lineage>
</organism>